<gene>
    <name evidence="4" type="primary">TCAF2</name>
</gene>
<dbReference type="SMART" id="SM01276">
    <property type="entry name" value="M60-like"/>
    <property type="match status" value="1"/>
</dbReference>
<dbReference type="Proteomes" id="UP001318040">
    <property type="component" value="Chromosome 52"/>
</dbReference>
<feature type="domain" description="Peptidase M60" evidence="2">
    <location>
        <begin position="549"/>
        <end position="848"/>
    </location>
</feature>
<evidence type="ECO:0000313" key="3">
    <source>
        <dbReference type="Proteomes" id="UP001318040"/>
    </source>
</evidence>
<dbReference type="CTD" id="285966"/>
<dbReference type="RefSeq" id="XP_032829879.1">
    <property type="nucleotide sequence ID" value="XM_032973988.1"/>
</dbReference>
<dbReference type="PANTHER" id="PTHR15730:SF5">
    <property type="entry name" value="SI:CH211-210B2.2-RELATED"/>
    <property type="match status" value="1"/>
</dbReference>
<evidence type="ECO:0000256" key="1">
    <source>
        <dbReference type="ARBA" id="ARBA00009770"/>
    </source>
</evidence>
<name>A0AAJ7XCP9_PETMA</name>
<dbReference type="InterPro" id="IPR042279">
    <property type="entry name" value="Pep_M60_3"/>
</dbReference>
<evidence type="ECO:0000313" key="4">
    <source>
        <dbReference type="RefSeq" id="XP_032829879.1"/>
    </source>
</evidence>
<keyword evidence="3" id="KW-1185">Reference proteome</keyword>
<sequence length="922" mass="101196">MEQQRAYEILKKGIASLDFEGSAVPSELLLTGDEAFPVVVNGSHQVLIAASRYGKGRLVALGHESYLESPKFAKFLVNAVTWLRQGAPRGHVSVIHKLEGLKKILDGNGIKAGVSEKADKSDAVHCMTTFSSSTKEEEELSRDLVAFVKSGGGLLIGGQAWNWGSHNKGKDAMSHFPANKISGVAGVYFMAHTGNKGVFKIKEYIPANSTILRQNIHWTNDYKRLVAGVTAFTVEGNPSQLVAHGSTAFPVVVDLNNRTLIAAARYGEGRVVVLSHEGQMGTEAMRPFILNAVRWLDAERHGKVGVSGVKGLNEMLGKEGFSSAATDFRPGLSVFCCGAYINMPAQELHEFVAEGGGLMIGGHAWLWASKNPGKSVLTENPGNKIVNKFGISILGAGISGGSFTPITLKEGTAPFNVRYAACHLVKHLVHNQAGDPLELKKMSTCLMQDYMPLLYGGDDDDACFKPFQQVGRQIVTCSKLPPVGHDAPVQLKSTDGFLMALANAIYRNGAKVEKNMPNLGQKFPGMPIQKTAAKGLMQVTIDGNNHESECWRSTGLYAPPSETVRITVPKAHVKGGLQIQIGSHTDVLFGKKEPVLRHPAITRRFAVQEETLEVGSCWGGLIYVVVPKQSKLGAVDVVVDGAVQAPWFQLGKTGVADWQQTIRHYPAPWSEFENENVILTIPSTDARMVNNPESLMKLWNNIMQAVSTLSATPFPFSRPERFVADVQIVIGLMHSGYPIMLQVSCTKGIIDEKCMIRGMWASIHELGHNQQRAAWEFPPHTTEATANLWSTYVHETVLGIAREKAHSALQPAKRVQRIKDHLKKGSKLATWSVWTCLETYLQLQEAFGWEAFMKIFAAYQRINTKGLDNKGKMNLWAETFSKQVNKNLVPFFQKWGLPITDDVAKKLGGLPEWKENPMLKYK</sequence>
<evidence type="ECO:0000259" key="2">
    <source>
        <dbReference type="PROSITE" id="PS51723"/>
    </source>
</evidence>
<dbReference type="Gene3D" id="1.10.390.30">
    <property type="entry name" value="Peptidase M60, enhancin-like domain 3"/>
    <property type="match status" value="1"/>
</dbReference>
<dbReference type="PROSITE" id="PS51723">
    <property type="entry name" value="PEPTIDASE_M60"/>
    <property type="match status" value="1"/>
</dbReference>
<protein>
    <submittedName>
        <fullName evidence="4">TRPM8 channel-associated factor 2</fullName>
    </submittedName>
</protein>
<dbReference type="SUPFAM" id="SSF52317">
    <property type="entry name" value="Class I glutamine amidotransferase-like"/>
    <property type="match status" value="1"/>
</dbReference>
<dbReference type="Gene3D" id="3.40.390.80">
    <property type="entry name" value="Peptidase M60, enhancin-like domain 2"/>
    <property type="match status" value="1"/>
</dbReference>
<dbReference type="AlphaFoldDB" id="A0AAJ7XCP9"/>
<dbReference type="InterPro" id="IPR031161">
    <property type="entry name" value="Peptidase_M60_dom"/>
</dbReference>
<dbReference type="Pfam" id="PF13402">
    <property type="entry name" value="Peptidase_M60"/>
    <property type="match status" value="1"/>
</dbReference>
<dbReference type="KEGG" id="pmrn:116953625"/>
<dbReference type="Pfam" id="PF17291">
    <property type="entry name" value="M60-like_N"/>
    <property type="match status" value="1"/>
</dbReference>
<dbReference type="FunFam" id="3.40.390.80:FF:000001">
    <property type="entry name" value="TRPM8 channel-associated factor 1"/>
    <property type="match status" value="1"/>
</dbReference>
<dbReference type="Gene3D" id="2.60.120.1250">
    <property type="entry name" value="Peptidase M60, enhancin-like domain 1"/>
    <property type="match status" value="1"/>
</dbReference>
<dbReference type="GO" id="GO:0005886">
    <property type="term" value="C:plasma membrane"/>
    <property type="evidence" value="ECO:0007669"/>
    <property type="project" value="TreeGrafter"/>
</dbReference>
<dbReference type="InterPro" id="IPR051244">
    <property type="entry name" value="TCAF"/>
</dbReference>
<dbReference type="PANTHER" id="PTHR15730">
    <property type="entry name" value="EXPERIMENTAL AUTOIMMUNE PROSTATITIS ANTIGEN 2-RELATED"/>
    <property type="match status" value="1"/>
</dbReference>
<dbReference type="InterPro" id="IPR029062">
    <property type="entry name" value="Class_I_gatase-like"/>
</dbReference>
<reference evidence="4" key="1">
    <citation type="submission" date="2025-08" db="UniProtKB">
        <authorList>
            <consortium name="RefSeq"/>
        </authorList>
    </citation>
    <scope>IDENTIFICATION</scope>
    <source>
        <tissue evidence="4">Sperm</tissue>
    </source>
</reference>
<dbReference type="GO" id="GO:0044325">
    <property type="term" value="F:transmembrane transporter binding"/>
    <property type="evidence" value="ECO:0007669"/>
    <property type="project" value="TreeGrafter"/>
</dbReference>
<accession>A0AAJ7XCP9</accession>
<dbReference type="InterPro" id="IPR035423">
    <property type="entry name" value="M60-like_N"/>
</dbReference>
<organism evidence="3 4">
    <name type="scientific">Petromyzon marinus</name>
    <name type="common">Sea lamprey</name>
    <dbReference type="NCBI Taxonomy" id="7757"/>
    <lineage>
        <taxon>Eukaryota</taxon>
        <taxon>Metazoa</taxon>
        <taxon>Chordata</taxon>
        <taxon>Craniata</taxon>
        <taxon>Vertebrata</taxon>
        <taxon>Cyclostomata</taxon>
        <taxon>Hyperoartia</taxon>
        <taxon>Petromyzontiformes</taxon>
        <taxon>Petromyzontidae</taxon>
        <taxon>Petromyzon</taxon>
    </lineage>
</organism>
<proteinExistence type="inferred from homology"/>
<comment type="similarity">
    <text evidence="1">Belongs to the TCAF family.</text>
</comment>
<dbReference type="GO" id="GO:0090314">
    <property type="term" value="P:positive regulation of protein targeting to membrane"/>
    <property type="evidence" value="ECO:0007669"/>
    <property type="project" value="TreeGrafter"/>
</dbReference>